<gene>
    <name evidence="2" type="ORF">F511_23197</name>
</gene>
<protein>
    <submittedName>
        <fullName evidence="2">Uncharacterized protein</fullName>
    </submittedName>
</protein>
<keyword evidence="3" id="KW-1185">Reference proteome</keyword>
<feature type="compositionally biased region" description="Basic residues" evidence="1">
    <location>
        <begin position="125"/>
        <end position="134"/>
    </location>
</feature>
<evidence type="ECO:0000313" key="2">
    <source>
        <dbReference type="EMBL" id="KZV21242.1"/>
    </source>
</evidence>
<reference evidence="2 3" key="1">
    <citation type="journal article" date="2015" name="Proc. Natl. Acad. Sci. U.S.A.">
        <title>The resurrection genome of Boea hygrometrica: A blueprint for survival of dehydration.</title>
        <authorList>
            <person name="Xiao L."/>
            <person name="Yang G."/>
            <person name="Zhang L."/>
            <person name="Yang X."/>
            <person name="Zhao S."/>
            <person name="Ji Z."/>
            <person name="Zhou Q."/>
            <person name="Hu M."/>
            <person name="Wang Y."/>
            <person name="Chen M."/>
            <person name="Xu Y."/>
            <person name="Jin H."/>
            <person name="Xiao X."/>
            <person name="Hu G."/>
            <person name="Bao F."/>
            <person name="Hu Y."/>
            <person name="Wan P."/>
            <person name="Li L."/>
            <person name="Deng X."/>
            <person name="Kuang T."/>
            <person name="Xiang C."/>
            <person name="Zhu J.K."/>
            <person name="Oliver M.J."/>
            <person name="He Y."/>
        </authorList>
    </citation>
    <scope>NUCLEOTIDE SEQUENCE [LARGE SCALE GENOMIC DNA]</scope>
    <source>
        <strain evidence="3">cv. XS01</strain>
    </source>
</reference>
<evidence type="ECO:0000256" key="1">
    <source>
        <dbReference type="SAM" id="MobiDB-lite"/>
    </source>
</evidence>
<feature type="compositionally biased region" description="Basic and acidic residues" evidence="1">
    <location>
        <begin position="99"/>
        <end position="111"/>
    </location>
</feature>
<name>A0A2Z7APW7_9LAMI</name>
<evidence type="ECO:0000313" key="3">
    <source>
        <dbReference type="Proteomes" id="UP000250235"/>
    </source>
</evidence>
<accession>A0A2Z7APW7</accession>
<dbReference type="Proteomes" id="UP000250235">
    <property type="component" value="Unassembled WGS sequence"/>
</dbReference>
<dbReference type="AlphaFoldDB" id="A0A2Z7APW7"/>
<sequence>MPHAARGTAGHRHCSHAQLQCRRAHAIAPPYARYSAAAPGSDKIHRESGTSTVGGGRSPNPVHDWIHGSPDTAPGSDKIHRESGTSTVGGGRSPNPVHDWIHGSFRKEAAARGRRRRHVEEARPRGKKRRRRRRYRLEAHRLALTKLVEQMRQNQLEWTRTSCSKLLKRADVQSERIHSKYFPSIKSTSLVRRLILIDGYWTVAEGTDPWWRCGCRSAISRKRKQLQQRPYVDAFARICIFIEPVQDLDSRPPYSAVVRRL</sequence>
<feature type="region of interest" description="Disordered" evidence="1">
    <location>
        <begin position="36"/>
        <end position="134"/>
    </location>
</feature>
<organism evidence="2 3">
    <name type="scientific">Dorcoceras hygrometricum</name>
    <dbReference type="NCBI Taxonomy" id="472368"/>
    <lineage>
        <taxon>Eukaryota</taxon>
        <taxon>Viridiplantae</taxon>
        <taxon>Streptophyta</taxon>
        <taxon>Embryophyta</taxon>
        <taxon>Tracheophyta</taxon>
        <taxon>Spermatophyta</taxon>
        <taxon>Magnoliopsida</taxon>
        <taxon>eudicotyledons</taxon>
        <taxon>Gunneridae</taxon>
        <taxon>Pentapetalae</taxon>
        <taxon>asterids</taxon>
        <taxon>lamiids</taxon>
        <taxon>Lamiales</taxon>
        <taxon>Gesneriaceae</taxon>
        <taxon>Didymocarpoideae</taxon>
        <taxon>Trichosporeae</taxon>
        <taxon>Loxocarpinae</taxon>
        <taxon>Dorcoceras</taxon>
    </lineage>
</organism>
<proteinExistence type="predicted"/>
<dbReference type="EMBL" id="KV014917">
    <property type="protein sequence ID" value="KZV21242.1"/>
    <property type="molecule type" value="Genomic_DNA"/>
</dbReference>